<reference evidence="8 9" key="1">
    <citation type="journal article" date="2017" name="ISME J.">
        <title>Energy and carbon metabolisms in a deep terrestrial subsurface fluid microbial community.</title>
        <authorList>
            <person name="Momper L."/>
            <person name="Jungbluth S.P."/>
            <person name="Lee M.D."/>
            <person name="Amend J.P."/>
        </authorList>
    </citation>
    <scope>NUCLEOTIDE SEQUENCE [LARGE SCALE GENOMIC DNA]</scope>
    <source>
        <strain evidence="8">SURF_29</strain>
    </source>
</reference>
<dbReference type="Pfam" id="PF14659">
    <property type="entry name" value="Phage_int_SAM_3"/>
    <property type="match status" value="1"/>
</dbReference>
<evidence type="ECO:0000259" key="7">
    <source>
        <dbReference type="PROSITE" id="PS51900"/>
    </source>
</evidence>
<keyword evidence="3 5" id="KW-0238">DNA-binding</keyword>
<keyword evidence="2" id="KW-0229">DNA integration</keyword>
<comment type="similarity">
    <text evidence="1">Belongs to the 'phage' integrase family.</text>
</comment>
<sequence>MGIIQRGKSNSIKDLLVKIARREHLEISEGDTTPFSIYASAWLERKKATLARSTYADYRSIWKKYVLPHFGNKPLCRVTRVDVEEFLGSLPDISAKRKNNIMVPLKCLFNDADRRGEIDESPSENIRRLKETKPFIDPFSFPEMKLFLGHVDPHYGPYFTTAFLTGMRPNEMIALKWSNVDFGMRCITVREGRVLGIEGPPKTMSSYRDIDMLDPLFEALRMHRQEVRAGSTYVFPGKTGRPLEVNNLRKRVWYPAIAAAGLRRRTMYQTRHTFASLMLSHGEDPLWVTRMLGHTGLDMIIKHYGKFIRNRSRKDGGKFLEGLKEAEASATGMDGSSAGR</sequence>
<organism evidence="8 9">
    <name type="scientific">candidate division WS5 bacterium</name>
    <dbReference type="NCBI Taxonomy" id="2093353"/>
    <lineage>
        <taxon>Bacteria</taxon>
        <taxon>candidate division WS5</taxon>
    </lineage>
</organism>
<dbReference type="Proteomes" id="UP000285655">
    <property type="component" value="Unassembled WGS sequence"/>
</dbReference>
<dbReference type="InterPro" id="IPR004107">
    <property type="entry name" value="Integrase_SAM-like_N"/>
</dbReference>
<gene>
    <name evidence="8" type="ORF">C4544_04025</name>
</gene>
<dbReference type="InterPro" id="IPR011010">
    <property type="entry name" value="DNA_brk_join_enz"/>
</dbReference>
<evidence type="ECO:0000313" key="8">
    <source>
        <dbReference type="EMBL" id="RJO60947.1"/>
    </source>
</evidence>
<dbReference type="InterPro" id="IPR010998">
    <property type="entry name" value="Integrase_recombinase_N"/>
</dbReference>
<proteinExistence type="inferred from homology"/>
<evidence type="ECO:0000256" key="4">
    <source>
        <dbReference type="ARBA" id="ARBA00023172"/>
    </source>
</evidence>
<comment type="caution">
    <text evidence="8">The sequence shown here is derived from an EMBL/GenBank/DDBJ whole genome shotgun (WGS) entry which is preliminary data.</text>
</comment>
<evidence type="ECO:0000256" key="2">
    <source>
        <dbReference type="ARBA" id="ARBA00022908"/>
    </source>
</evidence>
<keyword evidence="4" id="KW-0233">DNA recombination</keyword>
<evidence type="ECO:0000259" key="6">
    <source>
        <dbReference type="PROSITE" id="PS51898"/>
    </source>
</evidence>
<dbReference type="PROSITE" id="PS51898">
    <property type="entry name" value="TYR_RECOMBINASE"/>
    <property type="match status" value="1"/>
</dbReference>
<dbReference type="PANTHER" id="PTHR30349:SF64">
    <property type="entry name" value="PROPHAGE INTEGRASE INTD-RELATED"/>
    <property type="match status" value="1"/>
</dbReference>
<evidence type="ECO:0000256" key="3">
    <source>
        <dbReference type="ARBA" id="ARBA00023125"/>
    </source>
</evidence>
<dbReference type="Gene3D" id="1.10.150.130">
    <property type="match status" value="1"/>
</dbReference>
<dbReference type="Gene3D" id="1.10.443.10">
    <property type="entry name" value="Intergrase catalytic core"/>
    <property type="match status" value="1"/>
</dbReference>
<feature type="domain" description="Core-binding (CB)" evidence="7">
    <location>
        <begin position="33"/>
        <end position="113"/>
    </location>
</feature>
<dbReference type="InterPro" id="IPR002104">
    <property type="entry name" value="Integrase_catalytic"/>
</dbReference>
<protein>
    <submittedName>
        <fullName evidence="8">Site-specific integrase</fullName>
    </submittedName>
</protein>
<dbReference type="SUPFAM" id="SSF56349">
    <property type="entry name" value="DNA breaking-rejoining enzymes"/>
    <property type="match status" value="1"/>
</dbReference>
<evidence type="ECO:0000256" key="1">
    <source>
        <dbReference type="ARBA" id="ARBA00008857"/>
    </source>
</evidence>
<evidence type="ECO:0000313" key="9">
    <source>
        <dbReference type="Proteomes" id="UP000285655"/>
    </source>
</evidence>
<dbReference type="PANTHER" id="PTHR30349">
    <property type="entry name" value="PHAGE INTEGRASE-RELATED"/>
    <property type="match status" value="1"/>
</dbReference>
<dbReference type="AlphaFoldDB" id="A0A419DD05"/>
<dbReference type="EMBL" id="QZJW01000035">
    <property type="protein sequence ID" value="RJO60947.1"/>
    <property type="molecule type" value="Genomic_DNA"/>
</dbReference>
<name>A0A419DD05_9BACT</name>
<dbReference type="GO" id="GO:0006310">
    <property type="term" value="P:DNA recombination"/>
    <property type="evidence" value="ECO:0007669"/>
    <property type="project" value="UniProtKB-KW"/>
</dbReference>
<evidence type="ECO:0000256" key="5">
    <source>
        <dbReference type="PROSITE-ProRule" id="PRU01248"/>
    </source>
</evidence>
<dbReference type="PROSITE" id="PS51900">
    <property type="entry name" value="CB"/>
    <property type="match status" value="1"/>
</dbReference>
<dbReference type="GO" id="GO:0015074">
    <property type="term" value="P:DNA integration"/>
    <property type="evidence" value="ECO:0007669"/>
    <property type="project" value="UniProtKB-KW"/>
</dbReference>
<dbReference type="InterPro" id="IPR044068">
    <property type="entry name" value="CB"/>
</dbReference>
<dbReference type="InterPro" id="IPR050090">
    <property type="entry name" value="Tyrosine_recombinase_XerCD"/>
</dbReference>
<dbReference type="CDD" id="cd01189">
    <property type="entry name" value="INT_ICEBs1_C_like"/>
    <property type="match status" value="1"/>
</dbReference>
<dbReference type="InterPro" id="IPR013762">
    <property type="entry name" value="Integrase-like_cat_sf"/>
</dbReference>
<dbReference type="Pfam" id="PF00589">
    <property type="entry name" value="Phage_integrase"/>
    <property type="match status" value="1"/>
</dbReference>
<feature type="domain" description="Tyr recombinase" evidence="6">
    <location>
        <begin position="134"/>
        <end position="317"/>
    </location>
</feature>
<accession>A0A419DD05</accession>
<dbReference type="GO" id="GO:0003677">
    <property type="term" value="F:DNA binding"/>
    <property type="evidence" value="ECO:0007669"/>
    <property type="project" value="UniProtKB-UniRule"/>
</dbReference>